<keyword evidence="2" id="KW-1185">Reference proteome</keyword>
<organism evidence="1 2">
    <name type="scientific">Echinicola rosea</name>
    <dbReference type="NCBI Taxonomy" id="1807691"/>
    <lineage>
        <taxon>Bacteria</taxon>
        <taxon>Pseudomonadati</taxon>
        <taxon>Bacteroidota</taxon>
        <taxon>Cytophagia</taxon>
        <taxon>Cytophagales</taxon>
        <taxon>Cyclobacteriaceae</taxon>
        <taxon>Echinicola</taxon>
    </lineage>
</organism>
<name>A0ABQ1UZ20_9BACT</name>
<evidence type="ECO:0000313" key="2">
    <source>
        <dbReference type="Proteomes" id="UP000647339"/>
    </source>
</evidence>
<sequence length="79" mass="9009">MNWWKKIANPQFYLGKHVLPQEFEKSVGNFLTVKKVDNPLGKDTRAGDFQSSYFLGQLEDELATLSGLCSRLLRPDSYA</sequence>
<dbReference type="EMBL" id="BMIU01000008">
    <property type="protein sequence ID" value="GGF30538.1"/>
    <property type="molecule type" value="Genomic_DNA"/>
</dbReference>
<gene>
    <name evidence="1" type="ORF">GCM10011339_18390</name>
</gene>
<accession>A0ABQ1UZ20</accession>
<dbReference type="Proteomes" id="UP000647339">
    <property type="component" value="Unassembled WGS sequence"/>
</dbReference>
<proteinExistence type="predicted"/>
<reference evidence="2" key="1">
    <citation type="journal article" date="2019" name="Int. J. Syst. Evol. Microbiol.">
        <title>The Global Catalogue of Microorganisms (GCM) 10K type strain sequencing project: providing services to taxonomists for standard genome sequencing and annotation.</title>
        <authorList>
            <consortium name="The Broad Institute Genomics Platform"/>
            <consortium name="The Broad Institute Genome Sequencing Center for Infectious Disease"/>
            <person name="Wu L."/>
            <person name="Ma J."/>
        </authorList>
    </citation>
    <scope>NUCLEOTIDE SEQUENCE [LARGE SCALE GENOMIC DNA]</scope>
    <source>
        <strain evidence="2">CGMCC 1.15407</strain>
    </source>
</reference>
<protein>
    <submittedName>
        <fullName evidence="1">Uncharacterized protein</fullName>
    </submittedName>
</protein>
<dbReference type="RefSeq" id="WP_137403479.1">
    <property type="nucleotide sequence ID" value="NZ_BMIU01000008.1"/>
</dbReference>
<comment type="caution">
    <text evidence="1">The sequence shown here is derived from an EMBL/GenBank/DDBJ whole genome shotgun (WGS) entry which is preliminary data.</text>
</comment>
<evidence type="ECO:0000313" key="1">
    <source>
        <dbReference type="EMBL" id="GGF30538.1"/>
    </source>
</evidence>